<keyword evidence="6 7" id="KW-0472">Membrane</keyword>
<comment type="caution">
    <text evidence="8">The sequence shown here is derived from an EMBL/GenBank/DDBJ whole genome shotgun (WGS) entry which is preliminary data.</text>
</comment>
<evidence type="ECO:0000256" key="3">
    <source>
        <dbReference type="ARBA" id="ARBA00022448"/>
    </source>
</evidence>
<dbReference type="InterPro" id="IPR037185">
    <property type="entry name" value="EmrE-like"/>
</dbReference>
<gene>
    <name evidence="8" type="ORF">RFI_16670</name>
</gene>
<evidence type="ECO:0000256" key="1">
    <source>
        <dbReference type="ARBA" id="ARBA00004141"/>
    </source>
</evidence>
<feature type="transmembrane region" description="Helical" evidence="7">
    <location>
        <begin position="251"/>
        <end position="271"/>
    </location>
</feature>
<evidence type="ECO:0000256" key="6">
    <source>
        <dbReference type="ARBA" id="ARBA00023136"/>
    </source>
</evidence>
<evidence type="ECO:0000313" key="9">
    <source>
        <dbReference type="Proteomes" id="UP000023152"/>
    </source>
</evidence>
<keyword evidence="3" id="KW-0813">Transport</keyword>
<evidence type="ECO:0000256" key="4">
    <source>
        <dbReference type="ARBA" id="ARBA00022692"/>
    </source>
</evidence>
<comment type="subcellular location">
    <subcellularLocation>
        <location evidence="1">Membrane</location>
        <topology evidence="1">Multi-pass membrane protein</topology>
    </subcellularLocation>
</comment>
<organism evidence="8 9">
    <name type="scientific">Reticulomyxa filosa</name>
    <dbReference type="NCBI Taxonomy" id="46433"/>
    <lineage>
        <taxon>Eukaryota</taxon>
        <taxon>Sar</taxon>
        <taxon>Rhizaria</taxon>
        <taxon>Retaria</taxon>
        <taxon>Foraminifera</taxon>
        <taxon>Monothalamids</taxon>
        <taxon>Reticulomyxidae</taxon>
        <taxon>Reticulomyxa</taxon>
    </lineage>
</organism>
<feature type="transmembrane region" description="Helical" evidence="7">
    <location>
        <begin position="283"/>
        <end position="302"/>
    </location>
</feature>
<comment type="similarity">
    <text evidence="2">Belongs to the SLC35F solute transporter family.</text>
</comment>
<evidence type="ECO:0008006" key="10">
    <source>
        <dbReference type="Google" id="ProtNLM"/>
    </source>
</evidence>
<dbReference type="EMBL" id="ASPP01012510">
    <property type="protein sequence ID" value="ETO20544.1"/>
    <property type="molecule type" value="Genomic_DNA"/>
</dbReference>
<evidence type="ECO:0000256" key="2">
    <source>
        <dbReference type="ARBA" id="ARBA00007863"/>
    </source>
</evidence>
<dbReference type="PANTHER" id="PTHR14233">
    <property type="entry name" value="DUF914-RELATED"/>
    <property type="match status" value="1"/>
</dbReference>
<proteinExistence type="inferred from homology"/>
<name>X6N467_RETFI</name>
<dbReference type="GO" id="GO:0016020">
    <property type="term" value="C:membrane"/>
    <property type="evidence" value="ECO:0007669"/>
    <property type="project" value="UniProtKB-SubCell"/>
</dbReference>
<dbReference type="Proteomes" id="UP000023152">
    <property type="component" value="Unassembled WGS sequence"/>
</dbReference>
<dbReference type="PANTHER" id="PTHR14233:SF4">
    <property type="entry name" value="SOLUTE CARRIER FAMILY 35 MEMBER F2"/>
    <property type="match status" value="1"/>
</dbReference>
<evidence type="ECO:0000256" key="5">
    <source>
        <dbReference type="ARBA" id="ARBA00022989"/>
    </source>
</evidence>
<sequence length="364" mass="41857">MHKGFMCTFSFIKKTNTKKFLFYLTADRHRLINCVKPSLCLFHFIKALKFKSSHQIHCAKILEKWKQNASILLFLCICTSGTFSKKKRNIKTKKQIKMEDLPEEADDSPKKLEVSLVKVYVGWQGLSALLSCISILSQLLTNEFRICVQEERRQKKNFVYKVNWDWDGKRMEVPYANKFANVCICVDDMHLVKKKIDSEPILMPTLASTNIKEIEEPTKSKEINWWMYAIASAADVGGNTLVLWSFQYTNITSVTLLDFFTIPVVFVISYFLWKNRNFSKWQYLSVTSCLAGMILLTYSDAIGSGGDSNGKDPFLGDMLVLSGATCYAISNIFGEYAVSKIGIFNYLWFIGVKRCMYTCLYLYV</sequence>
<evidence type="ECO:0000313" key="8">
    <source>
        <dbReference type="EMBL" id="ETO20544.1"/>
    </source>
</evidence>
<dbReference type="AlphaFoldDB" id="X6N467"/>
<keyword evidence="5 7" id="KW-1133">Transmembrane helix</keyword>
<evidence type="ECO:0000256" key="7">
    <source>
        <dbReference type="SAM" id="Phobius"/>
    </source>
</evidence>
<dbReference type="InterPro" id="IPR052221">
    <property type="entry name" value="SLC35F_Transporter"/>
</dbReference>
<dbReference type="SUPFAM" id="SSF103481">
    <property type="entry name" value="Multidrug resistance efflux transporter EmrE"/>
    <property type="match status" value="1"/>
</dbReference>
<reference evidence="8 9" key="1">
    <citation type="journal article" date="2013" name="Curr. Biol.">
        <title>The Genome of the Foraminiferan Reticulomyxa filosa.</title>
        <authorList>
            <person name="Glockner G."/>
            <person name="Hulsmann N."/>
            <person name="Schleicher M."/>
            <person name="Noegel A.A."/>
            <person name="Eichinger L."/>
            <person name="Gallinger C."/>
            <person name="Pawlowski J."/>
            <person name="Sierra R."/>
            <person name="Euteneuer U."/>
            <person name="Pillet L."/>
            <person name="Moustafa A."/>
            <person name="Platzer M."/>
            <person name="Groth M."/>
            <person name="Szafranski K."/>
            <person name="Schliwa M."/>
        </authorList>
    </citation>
    <scope>NUCLEOTIDE SEQUENCE [LARGE SCALE GENOMIC DNA]</scope>
</reference>
<keyword evidence="4 7" id="KW-0812">Transmembrane</keyword>
<protein>
    <recommendedName>
        <fullName evidence="10">EamA domain-containing protein</fullName>
    </recommendedName>
</protein>
<keyword evidence="9" id="KW-1185">Reference proteome</keyword>
<accession>X6N467</accession>
<dbReference type="InterPro" id="IPR009262">
    <property type="entry name" value="SLC35_F1/F2/F6"/>
</dbReference>
<dbReference type="OrthoDB" id="429955at2759"/>
<dbReference type="Pfam" id="PF06027">
    <property type="entry name" value="SLC35F"/>
    <property type="match status" value="1"/>
</dbReference>
<dbReference type="GO" id="GO:0022857">
    <property type="term" value="F:transmembrane transporter activity"/>
    <property type="evidence" value="ECO:0007669"/>
    <property type="project" value="InterPro"/>
</dbReference>